<reference evidence="4" key="1">
    <citation type="journal article" date="2021" name="Nat. Commun.">
        <title>Genetic determinants of endophytism in the Arabidopsis root mycobiome.</title>
        <authorList>
            <person name="Mesny F."/>
            <person name="Miyauchi S."/>
            <person name="Thiergart T."/>
            <person name="Pickel B."/>
            <person name="Atanasova L."/>
            <person name="Karlsson M."/>
            <person name="Huettel B."/>
            <person name="Barry K.W."/>
            <person name="Haridas S."/>
            <person name="Chen C."/>
            <person name="Bauer D."/>
            <person name="Andreopoulos W."/>
            <person name="Pangilinan J."/>
            <person name="LaButti K."/>
            <person name="Riley R."/>
            <person name="Lipzen A."/>
            <person name="Clum A."/>
            <person name="Drula E."/>
            <person name="Henrissat B."/>
            <person name="Kohler A."/>
            <person name="Grigoriev I.V."/>
            <person name="Martin F.M."/>
            <person name="Hacquard S."/>
        </authorList>
    </citation>
    <scope>NUCLEOTIDE SEQUENCE</scope>
    <source>
        <strain evidence="4">MPI-CAGE-AT-0147</strain>
    </source>
</reference>
<sequence length="785" mass="89794">MQRAPAISALARQTMRVAFEELNRTISPGDSRAFGQIALQDVKKAALDIENQLAARQSLRYMRRLMPLFNGLEHYSKVVDILCNGTPFLPWIWAPITLILRIASEYVEAFEQIKKAYASIASSLGRFERLSAALATDSNFQQTLAVFYTSILQFHKHAYKFVHRNSWKLLFLTTWGRFQRRFENILEDLKRHGQLIDTEANAYNISEEQKMRQDLRSWQKRVSPRSWLNLNESDQLIIFSSVSTQGSEYPGTCEWVLQNPKVRSWCQRKPDTAILWLQGAPGSGKSVLSSQLINFMKAAKSFVIHHFCNSLYATSTTYEHILKSMLVQLLRKDDDLVAYVYQECVVVHLVIIDGLDECEPKTQTTLTNLINQITKSSIPGGITCKVLVSSRISSIALGRLRKRQVISLTEEKDSMRSAIRQYICHRLQVLHERFSQLGIEQSELDEIQDMIINKTDGMFLYARLILDYLSRNIFYNYDEIKTSMNQLPEELADFYRNILTEMLSLLGWVAFAKRPLRQLEFLSALSYSSGNPDVTNLAPQYLMDIFLQTPSSNVIIHEQEAIQEHGLASIASLISGTWVFNEKYPEESKHRRVARGLHGLHVYATEYWTEYVLSHAESSGGFHQASRLSRLALQLVDELDKTHGISIFGNTRTSDKVSDERLALLQEHDSLHRCVDEALKIRSLKRLEFEILQVSSADKPSQESLNSASTEPISAMLVSYQKIVRVLLNQDTCPGVTTKELDSFKSHFRISAFTCRLKSCCRGSMGFESEKECLDHEKSHIRSLQ</sequence>
<dbReference type="PANTHER" id="PTHR10039:SF14">
    <property type="entry name" value="NACHT DOMAIN-CONTAINING PROTEIN"/>
    <property type="match status" value="1"/>
</dbReference>
<accession>A0A9P9FPE1</accession>
<keyword evidence="1" id="KW-0677">Repeat</keyword>
<proteinExistence type="predicted"/>
<evidence type="ECO:0000313" key="5">
    <source>
        <dbReference type="Proteomes" id="UP000738349"/>
    </source>
</evidence>
<evidence type="ECO:0008006" key="6">
    <source>
        <dbReference type="Google" id="ProtNLM"/>
    </source>
</evidence>
<dbReference type="InterPro" id="IPR056125">
    <property type="entry name" value="DUF7708"/>
</dbReference>
<dbReference type="OrthoDB" id="7464126at2759"/>
<evidence type="ECO:0000313" key="4">
    <source>
        <dbReference type="EMBL" id="KAH7170201.1"/>
    </source>
</evidence>
<dbReference type="EMBL" id="JAGMUV010000002">
    <property type="protein sequence ID" value="KAH7170201.1"/>
    <property type="molecule type" value="Genomic_DNA"/>
</dbReference>
<dbReference type="Proteomes" id="UP000738349">
    <property type="component" value="Unassembled WGS sequence"/>
</dbReference>
<dbReference type="InterPro" id="IPR027417">
    <property type="entry name" value="P-loop_NTPase"/>
</dbReference>
<dbReference type="Pfam" id="PF24883">
    <property type="entry name" value="NPHP3_N"/>
    <property type="match status" value="1"/>
</dbReference>
<feature type="domain" description="DUF7708" evidence="2">
    <location>
        <begin position="71"/>
        <end position="203"/>
    </location>
</feature>
<dbReference type="Pfam" id="PF24809">
    <property type="entry name" value="DUF7708"/>
    <property type="match status" value="1"/>
</dbReference>
<evidence type="ECO:0000259" key="2">
    <source>
        <dbReference type="Pfam" id="PF24809"/>
    </source>
</evidence>
<keyword evidence="5" id="KW-1185">Reference proteome</keyword>
<dbReference type="Gene3D" id="3.40.50.300">
    <property type="entry name" value="P-loop containing nucleotide triphosphate hydrolases"/>
    <property type="match status" value="1"/>
</dbReference>
<evidence type="ECO:0000259" key="3">
    <source>
        <dbReference type="Pfam" id="PF24883"/>
    </source>
</evidence>
<dbReference type="InterPro" id="IPR056884">
    <property type="entry name" value="NPHP3-like_N"/>
</dbReference>
<dbReference type="PANTHER" id="PTHR10039">
    <property type="entry name" value="AMELOGENIN"/>
    <property type="match status" value="1"/>
</dbReference>
<name>A0A9P9FPE1_9HYPO</name>
<feature type="domain" description="Nephrocystin 3-like N-terminal" evidence="3">
    <location>
        <begin position="251"/>
        <end position="344"/>
    </location>
</feature>
<gene>
    <name evidence="4" type="ORF">EDB81DRAFT_908734</name>
</gene>
<organism evidence="4 5">
    <name type="scientific">Dactylonectria macrodidyma</name>
    <dbReference type="NCBI Taxonomy" id="307937"/>
    <lineage>
        <taxon>Eukaryota</taxon>
        <taxon>Fungi</taxon>
        <taxon>Dikarya</taxon>
        <taxon>Ascomycota</taxon>
        <taxon>Pezizomycotina</taxon>
        <taxon>Sordariomycetes</taxon>
        <taxon>Hypocreomycetidae</taxon>
        <taxon>Hypocreales</taxon>
        <taxon>Nectriaceae</taxon>
        <taxon>Dactylonectria</taxon>
    </lineage>
</organism>
<dbReference type="AlphaFoldDB" id="A0A9P9FPE1"/>
<dbReference type="SUPFAM" id="SSF52540">
    <property type="entry name" value="P-loop containing nucleoside triphosphate hydrolases"/>
    <property type="match status" value="1"/>
</dbReference>
<protein>
    <recommendedName>
        <fullName evidence="6">NACHT domain-containing protein</fullName>
    </recommendedName>
</protein>
<comment type="caution">
    <text evidence="4">The sequence shown here is derived from an EMBL/GenBank/DDBJ whole genome shotgun (WGS) entry which is preliminary data.</text>
</comment>
<evidence type="ECO:0000256" key="1">
    <source>
        <dbReference type="ARBA" id="ARBA00022737"/>
    </source>
</evidence>